<evidence type="ECO:0000313" key="3">
    <source>
        <dbReference type="EMBL" id="SDU78429.1"/>
    </source>
</evidence>
<accession>A0A1H2LBX4</accession>
<dbReference type="Proteomes" id="UP000214355">
    <property type="component" value="Chromosome I"/>
</dbReference>
<feature type="region of interest" description="Disordered" evidence="1">
    <location>
        <begin position="533"/>
        <end position="564"/>
    </location>
</feature>
<keyword evidence="2" id="KW-1133">Transmembrane helix</keyword>
<organism evidence="3 4">
    <name type="scientific">Arcanobacterium phocae</name>
    <dbReference type="NCBI Taxonomy" id="131112"/>
    <lineage>
        <taxon>Bacteria</taxon>
        <taxon>Bacillati</taxon>
        <taxon>Actinomycetota</taxon>
        <taxon>Actinomycetes</taxon>
        <taxon>Actinomycetales</taxon>
        <taxon>Actinomycetaceae</taxon>
        <taxon>Arcanobacterium</taxon>
    </lineage>
</organism>
<dbReference type="GeneID" id="65344220"/>
<reference evidence="4" key="1">
    <citation type="submission" date="2016-10" db="EMBL/GenBank/DDBJ databases">
        <authorList>
            <person name="Varghese N."/>
            <person name="Submissions S."/>
        </authorList>
    </citation>
    <scope>NUCLEOTIDE SEQUENCE [LARGE SCALE GENOMIC DNA]</scope>
    <source>
        <strain evidence="4">DSM 10002</strain>
    </source>
</reference>
<dbReference type="Gene3D" id="1.10.510.10">
    <property type="entry name" value="Transferase(Phosphotransferase) domain 1"/>
    <property type="match status" value="1"/>
</dbReference>
<evidence type="ECO:0000313" key="4">
    <source>
        <dbReference type="Proteomes" id="UP000214355"/>
    </source>
</evidence>
<proteinExistence type="predicted"/>
<evidence type="ECO:0008006" key="5">
    <source>
        <dbReference type="Google" id="ProtNLM"/>
    </source>
</evidence>
<keyword evidence="2" id="KW-0812">Transmembrane</keyword>
<dbReference type="SUPFAM" id="SSF56112">
    <property type="entry name" value="Protein kinase-like (PK-like)"/>
    <property type="match status" value="1"/>
</dbReference>
<sequence>MSTSYAFAGQRIADRFELMYPASAHSDTPNASVWIARDTARSVQLRAIIIDPQFDGAEAVLDAARRTSVLHTTDDASATMVSTIAVVGRGGDYAIFTEIPPGRNLSSFLAGNSIDPNLVRSVIGEVSSAVNSARHQGIRHLALTADDVFITDAGNIVIDGYGIKAALHGVPIDLDTAELDRRDSNSIINLLAGTLTGKNVSRETTGEIDQDLVREAATLPNLPAEIETFLNGVTDGKSPNSPSGLLLQLVPWTDIDVQLLSSYAPSLPDPTSTDFSDLGTPESQGAFSDVSFPKVFNDGASVAVDVPDDADAADGDTPNTDMNTEAEANEPVVDEPVAGELTIIGNEPAQTPEEAIQKVDELLGVDESTDVPVIEEWPTIGQLEAVADSEAQDEPESENNTFLGNELESIDEATPDRELIPVVTIENDKDGVTTGVDSASDSHATSKTSVVTEKISALSSSLRNTAAQIRESASKVAERQTTKKESPDRSNSLNSSHFVIVFLIVIVAIAAIFGFAGLFRPLHDINLQDPQSKALQTDSENAEDQKSDATQKVQPKPEIDSAELVDPDSSKYFSQEETPNFPDRVSQAIDSNPATSWESWYFNDPKMGNISGIGIHVSLKQETRVSQLTLAIAGTGGNVQIKTGNNPAGGELLYEGAVDESTTINFEQQPITKDLLIWFTELPVDHKNTNRISLAEISVG</sequence>
<feature type="compositionally biased region" description="Basic and acidic residues" evidence="1">
    <location>
        <begin position="543"/>
        <end position="559"/>
    </location>
</feature>
<evidence type="ECO:0000256" key="1">
    <source>
        <dbReference type="SAM" id="MobiDB-lite"/>
    </source>
</evidence>
<feature type="compositionally biased region" description="Basic and acidic residues" evidence="1">
    <location>
        <begin position="472"/>
        <end position="488"/>
    </location>
</feature>
<dbReference type="STRING" id="131112.SAMN04489737_0472"/>
<dbReference type="AlphaFoldDB" id="A0A1H2LBX4"/>
<feature type="transmembrane region" description="Helical" evidence="2">
    <location>
        <begin position="498"/>
        <end position="519"/>
    </location>
</feature>
<feature type="region of interest" description="Disordered" evidence="1">
    <location>
        <begin position="469"/>
        <end position="492"/>
    </location>
</feature>
<dbReference type="RefSeq" id="WP_091279444.1">
    <property type="nucleotide sequence ID" value="NZ_JABAPK010000004.1"/>
</dbReference>
<gene>
    <name evidence="3" type="ORF">SAMN04489737_0472</name>
</gene>
<protein>
    <recommendedName>
        <fullName evidence="5">Protein kinase domain-containing protein</fullName>
    </recommendedName>
</protein>
<name>A0A1H2LBX4_9ACTO</name>
<keyword evidence="4" id="KW-1185">Reference proteome</keyword>
<evidence type="ECO:0000256" key="2">
    <source>
        <dbReference type="SAM" id="Phobius"/>
    </source>
</evidence>
<dbReference type="EMBL" id="LT629804">
    <property type="protein sequence ID" value="SDU78429.1"/>
    <property type="molecule type" value="Genomic_DNA"/>
</dbReference>
<dbReference type="OrthoDB" id="9786339at2"/>
<keyword evidence="2" id="KW-0472">Membrane</keyword>
<feature type="region of interest" description="Disordered" evidence="1">
    <location>
        <begin position="306"/>
        <end position="327"/>
    </location>
</feature>
<dbReference type="InterPro" id="IPR011009">
    <property type="entry name" value="Kinase-like_dom_sf"/>
</dbReference>